<dbReference type="InterPro" id="IPR001128">
    <property type="entry name" value="Cyt_P450"/>
</dbReference>
<dbReference type="PRINTS" id="PR00385">
    <property type="entry name" value="P450"/>
</dbReference>
<evidence type="ECO:0000256" key="13">
    <source>
        <dbReference type="ARBA" id="ARBA00023136"/>
    </source>
</evidence>
<keyword evidence="11 14" id="KW-0408">Iron</keyword>
<organism evidence="17">
    <name type="scientific">Camponotus floridanus</name>
    <name type="common">Florida carpenter ant</name>
    <dbReference type="NCBI Taxonomy" id="104421"/>
    <lineage>
        <taxon>Eukaryota</taxon>
        <taxon>Metazoa</taxon>
        <taxon>Ecdysozoa</taxon>
        <taxon>Arthropoda</taxon>
        <taxon>Hexapoda</taxon>
        <taxon>Insecta</taxon>
        <taxon>Pterygota</taxon>
        <taxon>Neoptera</taxon>
        <taxon>Endopterygota</taxon>
        <taxon>Hymenoptera</taxon>
        <taxon>Apocrita</taxon>
        <taxon>Aculeata</taxon>
        <taxon>Formicoidea</taxon>
        <taxon>Formicidae</taxon>
        <taxon>Formicinae</taxon>
        <taxon>Camponotus</taxon>
    </lineage>
</organism>
<dbReference type="GO" id="GO:0004497">
    <property type="term" value="F:monooxygenase activity"/>
    <property type="evidence" value="ECO:0007669"/>
    <property type="project" value="UniProtKB-KW"/>
</dbReference>
<dbReference type="InterPro" id="IPR017972">
    <property type="entry name" value="Cyt_P450_CS"/>
</dbReference>
<keyword evidence="7 14" id="KW-0479">Metal-binding</keyword>
<dbReference type="PROSITE" id="PS00086">
    <property type="entry name" value="CYTOCHROME_P450"/>
    <property type="match status" value="1"/>
</dbReference>
<accession>E2AA35</accession>
<protein>
    <submittedName>
        <fullName evidence="16">Cytochrome P450 4C1</fullName>
    </submittedName>
</protein>
<dbReference type="PANTHER" id="PTHR24291">
    <property type="entry name" value="CYTOCHROME P450 FAMILY 4"/>
    <property type="match status" value="1"/>
</dbReference>
<evidence type="ECO:0000256" key="10">
    <source>
        <dbReference type="ARBA" id="ARBA00023002"/>
    </source>
</evidence>
<name>E2AA35_CAMFO</name>
<evidence type="ECO:0000256" key="11">
    <source>
        <dbReference type="ARBA" id="ARBA00023004"/>
    </source>
</evidence>
<proteinExistence type="inferred from homology"/>
<gene>
    <name evidence="16" type="ORF">EAG_07604</name>
</gene>
<evidence type="ECO:0000256" key="14">
    <source>
        <dbReference type="PIRSR" id="PIRSR602403-1"/>
    </source>
</evidence>
<keyword evidence="10 15" id="KW-0560">Oxidoreductase</keyword>
<evidence type="ECO:0000256" key="5">
    <source>
        <dbReference type="ARBA" id="ARBA00010617"/>
    </source>
</evidence>
<keyword evidence="13" id="KW-0472">Membrane</keyword>
<dbReference type="PANTHER" id="PTHR24291:SF189">
    <property type="entry name" value="CYTOCHROME P450 4C3-RELATED"/>
    <property type="match status" value="1"/>
</dbReference>
<dbReference type="Gene3D" id="1.10.630.10">
    <property type="entry name" value="Cytochrome P450"/>
    <property type="match status" value="1"/>
</dbReference>
<dbReference type="InParanoid" id="E2AA35"/>
<keyword evidence="8" id="KW-0256">Endoplasmic reticulum</keyword>
<evidence type="ECO:0000256" key="1">
    <source>
        <dbReference type="ARBA" id="ARBA00001971"/>
    </source>
</evidence>
<dbReference type="GO" id="GO:0020037">
    <property type="term" value="F:heme binding"/>
    <property type="evidence" value="ECO:0007669"/>
    <property type="project" value="InterPro"/>
</dbReference>
<evidence type="ECO:0000313" key="17">
    <source>
        <dbReference type="Proteomes" id="UP000000311"/>
    </source>
</evidence>
<dbReference type="STRING" id="104421.E2AA35"/>
<dbReference type="GO" id="GO:0016705">
    <property type="term" value="F:oxidoreductase activity, acting on paired donors, with incorporation or reduction of molecular oxygen"/>
    <property type="evidence" value="ECO:0007669"/>
    <property type="project" value="InterPro"/>
</dbReference>
<dbReference type="Proteomes" id="UP000000311">
    <property type="component" value="Unassembled WGS sequence"/>
</dbReference>
<comment type="subcellular location">
    <subcellularLocation>
        <location evidence="4">Endoplasmic reticulum membrane</location>
        <topology evidence="4">Peripheral membrane protein</topology>
    </subcellularLocation>
    <subcellularLocation>
        <location evidence="3">Microsome membrane</location>
        <topology evidence="3">Peripheral membrane protein</topology>
    </subcellularLocation>
</comment>
<feature type="non-terminal residue" evidence="16">
    <location>
        <position position="169"/>
    </location>
</feature>
<comment type="function">
    <text evidence="2">May be involved in the metabolism of insect hormones and in the breakdown of synthetic insecticides.</text>
</comment>
<evidence type="ECO:0000256" key="7">
    <source>
        <dbReference type="ARBA" id="ARBA00022723"/>
    </source>
</evidence>
<comment type="similarity">
    <text evidence="5 15">Belongs to the cytochrome P450 family.</text>
</comment>
<dbReference type="OrthoDB" id="1470350at2759"/>
<dbReference type="OMA" id="GHSTHIA"/>
<evidence type="ECO:0000256" key="3">
    <source>
        <dbReference type="ARBA" id="ARBA00004174"/>
    </source>
</evidence>
<dbReference type="PRINTS" id="PR00465">
    <property type="entry name" value="EP450IV"/>
</dbReference>
<dbReference type="AlphaFoldDB" id="E2AA35"/>
<keyword evidence="6 14" id="KW-0349">Heme</keyword>
<dbReference type="EMBL" id="GL438019">
    <property type="protein sequence ID" value="EFN69702.1"/>
    <property type="molecule type" value="Genomic_DNA"/>
</dbReference>
<dbReference type="InterPro" id="IPR050196">
    <property type="entry name" value="Cytochrome_P450_Monoox"/>
</dbReference>
<sequence length="169" mass="19889">QERLRAEVDTVMQENEGKLNMRSLQNLSYLDRCLKEALRLYPSVVMISRKPEKDVKLQSYIVPAGPTIILNIYGVHRDLNFWPNPDVFDPDRFLPEKIKNHHSYCYIPFSEGPRNCIGQRFGLLMMKTLIASVIHNFYLKPVEYLKNIRLLYDIIIRPAHPVHIRFIPI</sequence>
<dbReference type="GO" id="GO:0005506">
    <property type="term" value="F:iron ion binding"/>
    <property type="evidence" value="ECO:0007669"/>
    <property type="project" value="InterPro"/>
</dbReference>
<feature type="non-terminal residue" evidence="16">
    <location>
        <position position="1"/>
    </location>
</feature>
<evidence type="ECO:0000256" key="9">
    <source>
        <dbReference type="ARBA" id="ARBA00022848"/>
    </source>
</evidence>
<evidence type="ECO:0000256" key="2">
    <source>
        <dbReference type="ARBA" id="ARBA00003690"/>
    </source>
</evidence>
<dbReference type="SUPFAM" id="SSF48264">
    <property type="entry name" value="Cytochrome P450"/>
    <property type="match status" value="1"/>
</dbReference>
<reference evidence="16 17" key="1">
    <citation type="journal article" date="2010" name="Science">
        <title>Genomic comparison of the ants Camponotus floridanus and Harpegnathos saltator.</title>
        <authorList>
            <person name="Bonasio R."/>
            <person name="Zhang G."/>
            <person name="Ye C."/>
            <person name="Mutti N.S."/>
            <person name="Fang X."/>
            <person name="Qin N."/>
            <person name="Donahue G."/>
            <person name="Yang P."/>
            <person name="Li Q."/>
            <person name="Li C."/>
            <person name="Zhang P."/>
            <person name="Huang Z."/>
            <person name="Berger S.L."/>
            <person name="Reinberg D."/>
            <person name="Wang J."/>
            <person name="Liebig J."/>
        </authorList>
    </citation>
    <scope>NUCLEOTIDE SEQUENCE [LARGE SCALE GENOMIC DNA]</scope>
    <source>
        <strain evidence="17">C129</strain>
    </source>
</reference>
<evidence type="ECO:0000256" key="6">
    <source>
        <dbReference type="ARBA" id="ARBA00022617"/>
    </source>
</evidence>
<feature type="binding site" description="axial binding residue" evidence="14">
    <location>
        <position position="116"/>
    </location>
    <ligand>
        <name>heme</name>
        <dbReference type="ChEBI" id="CHEBI:30413"/>
    </ligand>
    <ligandPart>
        <name>Fe</name>
        <dbReference type="ChEBI" id="CHEBI:18248"/>
    </ligandPart>
</feature>
<evidence type="ECO:0000313" key="16">
    <source>
        <dbReference type="EMBL" id="EFN69702.1"/>
    </source>
</evidence>
<dbReference type="GO" id="GO:0005789">
    <property type="term" value="C:endoplasmic reticulum membrane"/>
    <property type="evidence" value="ECO:0007669"/>
    <property type="project" value="UniProtKB-SubCell"/>
</dbReference>
<keyword evidence="12 15" id="KW-0503">Monooxygenase</keyword>
<keyword evidence="9" id="KW-0492">Microsome</keyword>
<comment type="cofactor">
    <cofactor evidence="1 14">
        <name>heme</name>
        <dbReference type="ChEBI" id="CHEBI:30413"/>
    </cofactor>
</comment>
<dbReference type="InterPro" id="IPR002403">
    <property type="entry name" value="Cyt_P450_E_grp-IV"/>
</dbReference>
<evidence type="ECO:0000256" key="8">
    <source>
        <dbReference type="ARBA" id="ARBA00022824"/>
    </source>
</evidence>
<keyword evidence="17" id="KW-1185">Reference proteome</keyword>
<evidence type="ECO:0000256" key="4">
    <source>
        <dbReference type="ARBA" id="ARBA00004406"/>
    </source>
</evidence>
<dbReference type="Pfam" id="PF00067">
    <property type="entry name" value="p450"/>
    <property type="match status" value="1"/>
</dbReference>
<dbReference type="InterPro" id="IPR036396">
    <property type="entry name" value="Cyt_P450_sf"/>
</dbReference>
<evidence type="ECO:0000256" key="15">
    <source>
        <dbReference type="RuleBase" id="RU000461"/>
    </source>
</evidence>
<evidence type="ECO:0000256" key="12">
    <source>
        <dbReference type="ARBA" id="ARBA00023033"/>
    </source>
</evidence>